<evidence type="ECO:0000256" key="1">
    <source>
        <dbReference type="SAM" id="SignalP"/>
    </source>
</evidence>
<feature type="domain" description="Peptidoglycan binding-like" evidence="2">
    <location>
        <begin position="113"/>
        <end position="165"/>
    </location>
</feature>
<dbReference type="InterPro" id="IPR036365">
    <property type="entry name" value="PGBD-like_sf"/>
</dbReference>
<dbReference type="InterPro" id="IPR002477">
    <property type="entry name" value="Peptidoglycan-bd-like"/>
</dbReference>
<dbReference type="EMBL" id="JAVDBT010000010">
    <property type="protein sequence ID" value="MDQ2066970.1"/>
    <property type="molecule type" value="Genomic_DNA"/>
</dbReference>
<dbReference type="Proteomes" id="UP001239680">
    <property type="component" value="Unassembled WGS sequence"/>
</dbReference>
<evidence type="ECO:0000313" key="4">
    <source>
        <dbReference type="Proteomes" id="UP001239680"/>
    </source>
</evidence>
<accession>A0ABU0W0N0</accession>
<feature type="signal peptide" evidence="1">
    <location>
        <begin position="1"/>
        <end position="23"/>
    </location>
</feature>
<evidence type="ECO:0000259" key="2">
    <source>
        <dbReference type="Pfam" id="PF01471"/>
    </source>
</evidence>
<evidence type="ECO:0000313" key="3">
    <source>
        <dbReference type="EMBL" id="MDQ2066970.1"/>
    </source>
</evidence>
<comment type="caution">
    <text evidence="3">The sequence shown here is derived from an EMBL/GenBank/DDBJ whole genome shotgun (WGS) entry which is preliminary data.</text>
</comment>
<name>A0ABU0W0N0_9RHOB</name>
<keyword evidence="4" id="KW-1185">Reference proteome</keyword>
<protein>
    <submittedName>
        <fullName evidence="3">Peptidoglycan-binding protein</fullName>
    </submittedName>
</protein>
<dbReference type="SUPFAM" id="SSF47090">
    <property type="entry name" value="PGBD-like"/>
    <property type="match status" value="2"/>
</dbReference>
<proteinExistence type="predicted"/>
<feature type="domain" description="Peptidoglycan binding-like" evidence="2">
    <location>
        <begin position="197"/>
        <end position="252"/>
    </location>
</feature>
<dbReference type="InterPro" id="IPR036366">
    <property type="entry name" value="PGBDSf"/>
</dbReference>
<dbReference type="Gene3D" id="1.10.101.10">
    <property type="entry name" value="PGBD-like superfamily/PGBD"/>
    <property type="match status" value="2"/>
</dbReference>
<sequence>MRNNTLAAVLCAGMAISASPITAQNLGGVVEDLAKSLLNQEMERNAYEQARATNTAQGWRNFLAQYPNGVYRAQAERALDRFGSSTKPKPVDPVDPGYNGSAASVEAALGLSREQRRLIQRQLTSLGYNAGAADGLWGRGTRAAIASWQKAGGYEATGYVTSRQVGLLRQQAGNVAPPVEDTATNDQLEERLLGLTRAERQIVQRSLTALGYSTRGTDGIFGANTRRALASWQRDEGLASTGYINADQLRTLRTQAGY</sequence>
<keyword evidence="1" id="KW-0732">Signal</keyword>
<gene>
    <name evidence="3" type="ORF">Q9295_11335</name>
</gene>
<dbReference type="Pfam" id="PF01471">
    <property type="entry name" value="PG_binding_1"/>
    <property type="match status" value="2"/>
</dbReference>
<dbReference type="RefSeq" id="WP_306680685.1">
    <property type="nucleotide sequence ID" value="NZ_JAVDBT010000010.1"/>
</dbReference>
<organism evidence="3 4">
    <name type="scientific">Pseudogemmobacter lacusdianii</name>
    <dbReference type="NCBI Taxonomy" id="3069608"/>
    <lineage>
        <taxon>Bacteria</taxon>
        <taxon>Pseudomonadati</taxon>
        <taxon>Pseudomonadota</taxon>
        <taxon>Alphaproteobacteria</taxon>
        <taxon>Rhodobacterales</taxon>
        <taxon>Paracoccaceae</taxon>
        <taxon>Pseudogemmobacter</taxon>
    </lineage>
</organism>
<feature type="chain" id="PRO_5046666899" evidence="1">
    <location>
        <begin position="24"/>
        <end position="258"/>
    </location>
</feature>
<reference evidence="3 4" key="1">
    <citation type="submission" date="2023-08" db="EMBL/GenBank/DDBJ databases">
        <title>Characterization of two Paracoccaceae strains isolated from Phycosphere and proposal of Xinfangfangia lacusdiani sp. nov.</title>
        <authorList>
            <person name="Deng Y."/>
            <person name="Zhang Y.Q."/>
        </authorList>
    </citation>
    <scope>NUCLEOTIDE SEQUENCE [LARGE SCALE GENOMIC DNA]</scope>
    <source>
        <strain evidence="3 4">CPCC 101601</strain>
    </source>
</reference>